<accession>A0A0L0VLL1</accession>
<evidence type="ECO:0000313" key="4">
    <source>
        <dbReference type="Proteomes" id="UP000054564"/>
    </source>
</evidence>
<proteinExistence type="predicted"/>
<keyword evidence="4" id="KW-1185">Reference proteome</keyword>
<sequence length="237" mass="24322">MVNYPNALQSPPSGYTLPDRFMPLTQPTGGSGSGSSTNTGNAPIGATARTNGTANGTSSTSSPLTSSPLTSSPLTSSPLTSSPSPSVLTQGTTPSPDVSAVDTSLPSNNTNTLLVDPNSQGSHSNIPESGSMPTNVGDHVLNSQGEVDGSAIGLGRLDQNGNPVNDSDNQGLSPGAKAGAIAGTLVTFFILIAIAFMAKRIHRGKANKIDRRHSTMIERQRSSSLTENESDYVIHPH</sequence>
<evidence type="ECO:0000313" key="3">
    <source>
        <dbReference type="EMBL" id="KNF00173.1"/>
    </source>
</evidence>
<protein>
    <submittedName>
        <fullName evidence="3">Uncharacterized protein</fullName>
    </submittedName>
</protein>
<comment type="caution">
    <text evidence="3">The sequence shown here is derived from an EMBL/GenBank/DDBJ whole genome shotgun (WGS) entry which is preliminary data.</text>
</comment>
<dbReference type="Proteomes" id="UP000054564">
    <property type="component" value="Unassembled WGS sequence"/>
</dbReference>
<gene>
    <name evidence="3" type="ORF">PSTG_06583</name>
</gene>
<name>A0A0L0VLL1_9BASI</name>
<organism evidence="3 4">
    <name type="scientific">Puccinia striiformis f. sp. tritici PST-78</name>
    <dbReference type="NCBI Taxonomy" id="1165861"/>
    <lineage>
        <taxon>Eukaryota</taxon>
        <taxon>Fungi</taxon>
        <taxon>Dikarya</taxon>
        <taxon>Basidiomycota</taxon>
        <taxon>Pucciniomycotina</taxon>
        <taxon>Pucciniomycetes</taxon>
        <taxon>Pucciniales</taxon>
        <taxon>Pucciniaceae</taxon>
        <taxon>Puccinia</taxon>
    </lineage>
</organism>
<dbReference type="EMBL" id="AJIL01000039">
    <property type="protein sequence ID" value="KNF00173.1"/>
    <property type="molecule type" value="Genomic_DNA"/>
</dbReference>
<dbReference type="OrthoDB" id="2503290at2759"/>
<reference evidence="4" key="1">
    <citation type="submission" date="2014-03" db="EMBL/GenBank/DDBJ databases">
        <title>The Genome Sequence of Puccinia striiformis f. sp. tritici PST-78.</title>
        <authorList>
            <consortium name="The Broad Institute Genome Sequencing Platform"/>
            <person name="Cuomo C."/>
            <person name="Hulbert S."/>
            <person name="Chen X."/>
            <person name="Walker B."/>
            <person name="Young S.K."/>
            <person name="Zeng Q."/>
            <person name="Gargeya S."/>
            <person name="Fitzgerald M."/>
            <person name="Haas B."/>
            <person name="Abouelleil A."/>
            <person name="Alvarado L."/>
            <person name="Arachchi H.M."/>
            <person name="Berlin A.M."/>
            <person name="Chapman S.B."/>
            <person name="Goldberg J."/>
            <person name="Griggs A."/>
            <person name="Gujja S."/>
            <person name="Hansen M."/>
            <person name="Howarth C."/>
            <person name="Imamovic A."/>
            <person name="Larimer J."/>
            <person name="McCowan C."/>
            <person name="Montmayeur A."/>
            <person name="Murphy C."/>
            <person name="Neiman D."/>
            <person name="Pearson M."/>
            <person name="Priest M."/>
            <person name="Roberts A."/>
            <person name="Saif S."/>
            <person name="Shea T."/>
            <person name="Sisk P."/>
            <person name="Sykes S."/>
            <person name="Wortman J."/>
            <person name="Nusbaum C."/>
            <person name="Birren B."/>
        </authorList>
    </citation>
    <scope>NUCLEOTIDE SEQUENCE [LARGE SCALE GENOMIC DNA]</scope>
    <source>
        <strain evidence="4">race PST-78</strain>
    </source>
</reference>
<feature type="region of interest" description="Disordered" evidence="1">
    <location>
        <begin position="212"/>
        <end position="237"/>
    </location>
</feature>
<keyword evidence="2" id="KW-0812">Transmembrane</keyword>
<feature type="transmembrane region" description="Helical" evidence="2">
    <location>
        <begin position="178"/>
        <end position="198"/>
    </location>
</feature>
<feature type="region of interest" description="Disordered" evidence="1">
    <location>
        <begin position="149"/>
        <end position="169"/>
    </location>
</feature>
<feature type="compositionally biased region" description="Polar residues" evidence="1">
    <location>
        <begin position="1"/>
        <end position="13"/>
    </location>
</feature>
<evidence type="ECO:0000256" key="1">
    <source>
        <dbReference type="SAM" id="MobiDB-lite"/>
    </source>
</evidence>
<feature type="compositionally biased region" description="Polar residues" evidence="1">
    <location>
        <begin position="87"/>
        <end position="134"/>
    </location>
</feature>
<feature type="compositionally biased region" description="Low complexity" evidence="1">
    <location>
        <begin position="34"/>
        <end position="86"/>
    </location>
</feature>
<feature type="region of interest" description="Disordered" evidence="1">
    <location>
        <begin position="1"/>
        <end position="136"/>
    </location>
</feature>
<feature type="compositionally biased region" description="Polar residues" evidence="1">
    <location>
        <begin position="159"/>
        <end position="169"/>
    </location>
</feature>
<evidence type="ECO:0000256" key="2">
    <source>
        <dbReference type="SAM" id="Phobius"/>
    </source>
</evidence>
<keyword evidence="2" id="KW-1133">Transmembrane helix</keyword>
<dbReference type="AlphaFoldDB" id="A0A0L0VLL1"/>
<keyword evidence="2" id="KW-0472">Membrane</keyword>
<feature type="compositionally biased region" description="Basic and acidic residues" evidence="1">
    <location>
        <begin position="212"/>
        <end position="221"/>
    </location>
</feature>